<dbReference type="AlphaFoldDB" id="A0A498D1A2"/>
<name>A0A498D1A2_9BACI</name>
<dbReference type="OrthoDB" id="2353585at2"/>
<evidence type="ECO:0000313" key="1">
    <source>
        <dbReference type="EMBL" id="RLL40365.1"/>
    </source>
</evidence>
<organism evidence="1 2">
    <name type="scientific">Oceanobacillus piezotolerans</name>
    <dbReference type="NCBI Taxonomy" id="2448030"/>
    <lineage>
        <taxon>Bacteria</taxon>
        <taxon>Bacillati</taxon>
        <taxon>Bacillota</taxon>
        <taxon>Bacilli</taxon>
        <taxon>Bacillales</taxon>
        <taxon>Bacillaceae</taxon>
        <taxon>Oceanobacillus</taxon>
    </lineage>
</organism>
<gene>
    <name evidence="1" type="ORF">D8M04_19200</name>
</gene>
<dbReference type="RefSeq" id="WP_121525028.1">
    <property type="nucleotide sequence ID" value="NZ_RCHR01000012.1"/>
</dbReference>
<evidence type="ECO:0000313" key="2">
    <source>
        <dbReference type="Proteomes" id="UP000270219"/>
    </source>
</evidence>
<protein>
    <submittedName>
        <fullName evidence="1">YtxH domain-containing protein</fullName>
    </submittedName>
</protein>
<sequence>MGRRRLVSGMVIGATVGSIIALLDKDTRDYAKDRLEVAKERSSYYIQHPSEAIENIRESVDRMNQTIASGADNAINALEQVEGTIEKFTNKNHQEL</sequence>
<proteinExistence type="predicted"/>
<dbReference type="Proteomes" id="UP000270219">
    <property type="component" value="Unassembled WGS sequence"/>
</dbReference>
<comment type="caution">
    <text evidence="1">The sequence shown here is derived from an EMBL/GenBank/DDBJ whole genome shotgun (WGS) entry which is preliminary data.</text>
</comment>
<keyword evidence="2" id="KW-1185">Reference proteome</keyword>
<reference evidence="1 2" key="1">
    <citation type="submission" date="2018-10" db="EMBL/GenBank/DDBJ databases">
        <title>Oceanobacillus sp. YLB-02 draft genome.</title>
        <authorList>
            <person name="Yu L."/>
        </authorList>
    </citation>
    <scope>NUCLEOTIDE SEQUENCE [LARGE SCALE GENOMIC DNA]</scope>
    <source>
        <strain evidence="1 2">YLB-02</strain>
    </source>
</reference>
<dbReference type="EMBL" id="RCHR01000012">
    <property type="protein sequence ID" value="RLL40365.1"/>
    <property type="molecule type" value="Genomic_DNA"/>
</dbReference>
<accession>A0A498D1A2</accession>